<evidence type="ECO:0000313" key="1">
    <source>
        <dbReference type="EMBL" id="QHT91204.1"/>
    </source>
</evidence>
<dbReference type="AlphaFoldDB" id="A0A6C0IDQ7"/>
<sequence length="252" mass="30034">MVTPGTFGYLIGKKKRIMHVTDDADLLWQILVREIYVLMKYYKSKELLKDAFEKIKVVKSNKNPTNLQQEQCKMFTNFALTQEKEKEKEKEQGWNKILHFCQSSYINLLEAGYLIKEDQDQESGLTFMLDFNKGEVRYYYKKNTNNNNIKILQSATIEEIMDYEEMPIKSYTDIMSEMREQFDTYYTAFKKIQNEKEKILELIKDAKAQNAINITDKLQTLLEEQLLEERTLNLSRRMFYNRLKALELIEEG</sequence>
<proteinExistence type="predicted"/>
<dbReference type="EMBL" id="MN740164">
    <property type="protein sequence ID" value="QHT91204.1"/>
    <property type="molecule type" value="Genomic_DNA"/>
</dbReference>
<organism evidence="1">
    <name type="scientific">viral metagenome</name>
    <dbReference type="NCBI Taxonomy" id="1070528"/>
    <lineage>
        <taxon>unclassified sequences</taxon>
        <taxon>metagenomes</taxon>
        <taxon>organismal metagenomes</taxon>
    </lineage>
</organism>
<reference evidence="1" key="1">
    <citation type="journal article" date="2020" name="Nature">
        <title>Giant virus diversity and host interactions through global metagenomics.</title>
        <authorList>
            <person name="Schulz F."/>
            <person name="Roux S."/>
            <person name="Paez-Espino D."/>
            <person name="Jungbluth S."/>
            <person name="Walsh D.A."/>
            <person name="Denef V.J."/>
            <person name="McMahon K.D."/>
            <person name="Konstantinidis K.T."/>
            <person name="Eloe-Fadrosh E.A."/>
            <person name="Kyrpides N.C."/>
            <person name="Woyke T."/>
        </authorList>
    </citation>
    <scope>NUCLEOTIDE SEQUENCE</scope>
    <source>
        <strain evidence="1">GVMAG-M-3300023184-72</strain>
    </source>
</reference>
<name>A0A6C0IDQ7_9ZZZZ</name>
<accession>A0A6C0IDQ7</accession>
<protein>
    <submittedName>
        <fullName evidence="1">Uncharacterized protein</fullName>
    </submittedName>
</protein>